<dbReference type="EMBL" id="JAAPAO010000281">
    <property type="protein sequence ID" value="KAF4664703.1"/>
    <property type="molecule type" value="Genomic_DNA"/>
</dbReference>
<gene>
    <name evidence="8" type="primary">TRPT1</name>
    <name evidence="8" type="ORF">FOL47_005010</name>
</gene>
<dbReference type="PANTHER" id="PTHR12684">
    <property type="entry name" value="PUTATIVE PHOSPHOTRANSFERASE"/>
    <property type="match status" value="1"/>
</dbReference>
<dbReference type="Proteomes" id="UP000591131">
    <property type="component" value="Unassembled WGS sequence"/>
</dbReference>
<dbReference type="EC" id="2.7.1.160" evidence="3"/>
<evidence type="ECO:0000256" key="1">
    <source>
        <dbReference type="ARBA" id="ARBA00003343"/>
    </source>
</evidence>
<evidence type="ECO:0000256" key="3">
    <source>
        <dbReference type="ARBA" id="ARBA00012007"/>
    </source>
</evidence>
<dbReference type="InterPro" id="IPR002745">
    <property type="entry name" value="Ptrans_KptA/Tpt1"/>
</dbReference>
<accession>A0A7J6LZJ0</accession>
<name>A0A7J6LZJ0_PERCH</name>
<evidence type="ECO:0000256" key="6">
    <source>
        <dbReference type="ARBA" id="ARBA00047949"/>
    </source>
</evidence>
<reference evidence="8 9" key="1">
    <citation type="submission" date="2020-04" db="EMBL/GenBank/DDBJ databases">
        <title>Perkinsus chesapeaki whole genome sequence.</title>
        <authorList>
            <person name="Bogema D.R."/>
        </authorList>
    </citation>
    <scope>NUCLEOTIDE SEQUENCE [LARGE SCALE GENOMIC DNA]</scope>
    <source>
        <strain evidence="8">ATCC PRA-425</strain>
    </source>
</reference>
<dbReference type="Gene3D" id="3.20.170.30">
    <property type="match status" value="1"/>
</dbReference>
<comment type="catalytic activity">
    <reaction evidence="6">
        <text>2'-phospho-[ligated tRNA] + NAD(+) = mature tRNA + ADP-alpha-D-ribose 1'',2''-cyclic phosphate + nicotinamide</text>
        <dbReference type="Rhea" id="RHEA:23324"/>
        <dbReference type="Rhea" id="RHEA-COMP:11106"/>
        <dbReference type="Rhea" id="RHEA-COMP:11107"/>
        <dbReference type="ChEBI" id="CHEBI:17154"/>
        <dbReference type="ChEBI" id="CHEBI:57540"/>
        <dbReference type="ChEBI" id="CHEBI:76596"/>
        <dbReference type="ChEBI" id="CHEBI:82883"/>
        <dbReference type="ChEBI" id="CHEBI:85027"/>
        <dbReference type="EC" id="2.7.1.160"/>
    </reaction>
</comment>
<dbReference type="InterPro" id="IPR042081">
    <property type="entry name" value="RNA_2'-PTrans_C"/>
</dbReference>
<comment type="function">
    <text evidence="1">Catalyzes the last step of tRNA splicing, the transfer of the splice junction 2'-phosphate from ligated tRNA to NAD to produce ADP-ribose 1''-2'' cyclic phosphate.</text>
</comment>
<dbReference type="AlphaFoldDB" id="A0A7J6LZJ0"/>
<dbReference type="OrthoDB" id="419694at2759"/>
<protein>
    <recommendedName>
        <fullName evidence="3">2'-phosphotransferase</fullName>
        <ecNumber evidence="3">2.7.1.160</ecNumber>
    </recommendedName>
</protein>
<dbReference type="InterPro" id="IPR042080">
    <property type="entry name" value="RNA_2'-PTrans_N"/>
</dbReference>
<evidence type="ECO:0000256" key="4">
    <source>
        <dbReference type="ARBA" id="ARBA00022679"/>
    </source>
</evidence>
<comment type="caution">
    <text evidence="8">The sequence shown here is derived from an EMBL/GenBank/DDBJ whole genome shotgun (WGS) entry which is preliminary data.</text>
</comment>
<proteinExistence type="inferred from homology"/>
<comment type="similarity">
    <text evidence="2">Belongs to the KptA/TPT1 family.</text>
</comment>
<dbReference type="PANTHER" id="PTHR12684:SF2">
    <property type="entry name" value="TRNA 2'-PHOSPHOTRANSFERASE 1"/>
    <property type="match status" value="1"/>
</dbReference>
<keyword evidence="9" id="KW-1185">Reference proteome</keyword>
<evidence type="ECO:0000313" key="8">
    <source>
        <dbReference type="EMBL" id="KAF4664703.1"/>
    </source>
</evidence>
<evidence type="ECO:0000256" key="5">
    <source>
        <dbReference type="ARBA" id="ARBA00023027"/>
    </source>
</evidence>
<feature type="region of interest" description="Disordered" evidence="7">
    <location>
        <begin position="1"/>
        <end position="25"/>
    </location>
</feature>
<keyword evidence="4 8" id="KW-0808">Transferase</keyword>
<dbReference type="Gene3D" id="1.10.10.970">
    <property type="entry name" value="RNA 2'-phosphotransferase, Tpt1/KptA family, N-terminal domain"/>
    <property type="match status" value="1"/>
</dbReference>
<feature type="compositionally biased region" description="Basic residues" evidence="7">
    <location>
        <begin position="8"/>
        <end position="17"/>
    </location>
</feature>
<evidence type="ECO:0000256" key="2">
    <source>
        <dbReference type="ARBA" id="ARBA00009836"/>
    </source>
</evidence>
<sequence>MSSVRKATDHHRQRHNRREMSSNEAVSRLLSKVLRHKAVDMGLAIDRAGYVKVNDLLVHPRFKSLKVSEDDIKQCVATNAKQRFALTTAPDGELLIRATQGHSFPSAIVDPTLIMTPVSMACLPPLLVHGTYFSHWKAILASGGLKPMSRQHIHLVDASETLTGVVSGLRKSAEIYVYVDAKRAAEDHIPFLRSANNVYLTSGKDGLLGTQYFKKVVDVKESAEAKKEYLLNY</sequence>
<evidence type="ECO:0000256" key="7">
    <source>
        <dbReference type="SAM" id="MobiDB-lite"/>
    </source>
</evidence>
<evidence type="ECO:0000313" key="9">
    <source>
        <dbReference type="Proteomes" id="UP000591131"/>
    </source>
</evidence>
<organism evidence="8 9">
    <name type="scientific">Perkinsus chesapeaki</name>
    <name type="common">Clam parasite</name>
    <name type="synonym">Perkinsus andrewsi</name>
    <dbReference type="NCBI Taxonomy" id="330153"/>
    <lineage>
        <taxon>Eukaryota</taxon>
        <taxon>Sar</taxon>
        <taxon>Alveolata</taxon>
        <taxon>Perkinsozoa</taxon>
        <taxon>Perkinsea</taxon>
        <taxon>Perkinsida</taxon>
        <taxon>Perkinsidae</taxon>
        <taxon>Perkinsus</taxon>
    </lineage>
</organism>
<dbReference type="Pfam" id="PF01885">
    <property type="entry name" value="PTS_2-RNA"/>
    <property type="match status" value="1"/>
</dbReference>
<dbReference type="GO" id="GO:0006388">
    <property type="term" value="P:tRNA splicing, via endonucleolytic cleavage and ligation"/>
    <property type="evidence" value="ECO:0007669"/>
    <property type="project" value="TreeGrafter"/>
</dbReference>
<dbReference type="GO" id="GO:0000215">
    <property type="term" value="F:tRNA 2'-phosphotransferase activity"/>
    <property type="evidence" value="ECO:0007669"/>
    <property type="project" value="UniProtKB-EC"/>
</dbReference>
<keyword evidence="5" id="KW-0520">NAD</keyword>
<dbReference type="SUPFAM" id="SSF56399">
    <property type="entry name" value="ADP-ribosylation"/>
    <property type="match status" value="1"/>
</dbReference>